<dbReference type="PANTHER" id="PTHR43283">
    <property type="entry name" value="BETA-LACTAMASE-RELATED"/>
    <property type="match status" value="1"/>
</dbReference>
<evidence type="ECO:0000256" key="1">
    <source>
        <dbReference type="SAM" id="SignalP"/>
    </source>
</evidence>
<organism evidence="2 3">
    <name type="scientific">Ketobacter alkanivorans</name>
    <dbReference type="NCBI Taxonomy" id="1917421"/>
    <lineage>
        <taxon>Bacteria</taxon>
        <taxon>Pseudomonadati</taxon>
        <taxon>Pseudomonadota</taxon>
        <taxon>Gammaproteobacteria</taxon>
        <taxon>Pseudomonadales</taxon>
        <taxon>Ketobacteraceae</taxon>
        <taxon>Ketobacter</taxon>
    </lineage>
</organism>
<dbReference type="KEGG" id="kak:Kalk_16395"/>
<dbReference type="OrthoDB" id="6963107at2"/>
<dbReference type="AlphaFoldDB" id="A0A2K9LNF7"/>
<dbReference type="Proteomes" id="UP000235116">
    <property type="component" value="Chromosome"/>
</dbReference>
<feature type="chain" id="PRO_5014746262" description="Beta-lactamase-related domain-containing protein" evidence="1">
    <location>
        <begin position="30"/>
        <end position="449"/>
    </location>
</feature>
<accession>A0A2K9LNF7</accession>
<keyword evidence="3" id="KW-1185">Reference proteome</keyword>
<proteinExistence type="predicted"/>
<dbReference type="PANTHER" id="PTHR43283:SF7">
    <property type="entry name" value="BETA-LACTAMASE-RELATED DOMAIN-CONTAINING PROTEIN"/>
    <property type="match status" value="1"/>
</dbReference>
<evidence type="ECO:0000313" key="2">
    <source>
        <dbReference type="EMBL" id="AUM13909.1"/>
    </source>
</evidence>
<reference evidence="3" key="1">
    <citation type="submission" date="2017-08" db="EMBL/GenBank/DDBJ databases">
        <title>Direct submision.</title>
        <authorList>
            <person name="Kim S.-J."/>
            <person name="Rhee S.-K."/>
        </authorList>
    </citation>
    <scope>NUCLEOTIDE SEQUENCE [LARGE SCALE GENOMIC DNA]</scope>
    <source>
        <strain evidence="3">GI5</strain>
    </source>
</reference>
<dbReference type="RefSeq" id="WP_101895284.1">
    <property type="nucleotide sequence ID" value="NZ_CP022684.1"/>
</dbReference>
<dbReference type="SUPFAM" id="SSF56601">
    <property type="entry name" value="beta-lactamase/transpeptidase-like"/>
    <property type="match status" value="1"/>
</dbReference>
<name>A0A2K9LNF7_9GAMM</name>
<evidence type="ECO:0008006" key="4">
    <source>
        <dbReference type="Google" id="ProtNLM"/>
    </source>
</evidence>
<dbReference type="EMBL" id="CP022684">
    <property type="protein sequence ID" value="AUM13909.1"/>
    <property type="molecule type" value="Genomic_DNA"/>
</dbReference>
<protein>
    <recommendedName>
        <fullName evidence="4">Beta-lactamase-related domain-containing protein</fullName>
    </recommendedName>
</protein>
<evidence type="ECO:0000313" key="3">
    <source>
        <dbReference type="Proteomes" id="UP000235116"/>
    </source>
</evidence>
<dbReference type="InterPro" id="IPR050789">
    <property type="entry name" value="Diverse_Enzym_Activities"/>
</dbReference>
<dbReference type="Gene3D" id="3.40.710.10">
    <property type="entry name" value="DD-peptidase/beta-lactamase superfamily"/>
    <property type="match status" value="1"/>
</dbReference>
<dbReference type="InterPro" id="IPR012338">
    <property type="entry name" value="Beta-lactam/transpept-like"/>
</dbReference>
<feature type="signal peptide" evidence="1">
    <location>
        <begin position="1"/>
        <end position="29"/>
    </location>
</feature>
<gene>
    <name evidence="2" type="ORF">Kalk_16395</name>
</gene>
<sequence length="449" mass="49427">MTVSIRAVLTIFASTVLTTSIILPTIADAQETEPGTELYLDPGQGNWEQGSEAYCGLDLSKLQDDDIDKYAIFRHGKLCYQKGNNFGGPMFSGTKTLGAVMLGRAAYLTRNIPRTGHATGTISHDDRALDWLDHVSFHPDATLSHVMSMVAHDENRFAQPPEPVSDNLVMNYGDWDYDTVGAVQINELLDVTYQAVRQTRWWRADPWSFVEDEIFDEMGMDDSNFDAVPTGLASGWWSDLHDMGKLGTLLLHDGWYGGKRLLSREWVYRMSHPAFENANTGYGHLTWLNHRGNSDGTGGTGDDPDAGEDIRKYKGDSCAPAAVWPASSFPHGLSEANNCNAYCEDDLYPAECMVAACAQDDDKDVGVFAAQGLNGQYIVMHPGLDMVIVARHFNPDPNNPDFHGMAELWKAVRPALTAINDDFGGDEAAFCEAYGAGTYAPDLPMPRHL</sequence>
<keyword evidence="1" id="KW-0732">Signal</keyword>